<dbReference type="Pfam" id="PF00069">
    <property type="entry name" value="Pkinase"/>
    <property type="match status" value="1"/>
</dbReference>
<dbReference type="EMBL" id="JARPOI010000005">
    <property type="protein sequence ID" value="KAJ9180786.1"/>
    <property type="molecule type" value="Genomic_DNA"/>
</dbReference>
<dbReference type="SUPFAM" id="SSF56112">
    <property type="entry name" value="Protein kinase-like (PK-like)"/>
    <property type="match status" value="1"/>
</dbReference>
<evidence type="ECO:0000256" key="2">
    <source>
        <dbReference type="ARBA" id="ARBA00012513"/>
    </source>
</evidence>
<keyword evidence="7" id="KW-0067">ATP-binding</keyword>
<dbReference type="PANTHER" id="PTHR48006">
    <property type="entry name" value="LEUCINE-RICH REPEAT-CONTAINING PROTEIN DDB_G0281931-RELATED"/>
    <property type="match status" value="1"/>
</dbReference>
<dbReference type="EC" id="2.7.11.1" evidence="2"/>
<organism evidence="11 12">
    <name type="scientific">Hevea brasiliensis</name>
    <name type="common">Para rubber tree</name>
    <name type="synonym">Siphonia brasiliensis</name>
    <dbReference type="NCBI Taxonomy" id="3981"/>
    <lineage>
        <taxon>Eukaryota</taxon>
        <taxon>Viridiplantae</taxon>
        <taxon>Streptophyta</taxon>
        <taxon>Embryophyta</taxon>
        <taxon>Tracheophyta</taxon>
        <taxon>Spermatophyta</taxon>
        <taxon>Magnoliopsida</taxon>
        <taxon>eudicotyledons</taxon>
        <taxon>Gunneridae</taxon>
        <taxon>Pentapetalae</taxon>
        <taxon>rosids</taxon>
        <taxon>fabids</taxon>
        <taxon>Malpighiales</taxon>
        <taxon>Euphorbiaceae</taxon>
        <taxon>Crotonoideae</taxon>
        <taxon>Micrandreae</taxon>
        <taxon>Hevea</taxon>
    </lineage>
</organism>
<comment type="caution">
    <text evidence="11">The sequence shown here is derived from an EMBL/GenBank/DDBJ whole genome shotgun (WGS) entry which is preliminary data.</text>
</comment>
<dbReference type="Gene3D" id="1.10.510.10">
    <property type="entry name" value="Transferase(Phosphotransferase) domain 1"/>
    <property type="match status" value="1"/>
</dbReference>
<dbReference type="InterPro" id="IPR008271">
    <property type="entry name" value="Ser/Thr_kinase_AS"/>
</dbReference>
<dbReference type="InterPro" id="IPR011009">
    <property type="entry name" value="Kinase-like_dom_sf"/>
</dbReference>
<gene>
    <name evidence="11" type="ORF">P3X46_008993</name>
</gene>
<dbReference type="SMART" id="SM00220">
    <property type="entry name" value="S_TKc"/>
    <property type="match status" value="1"/>
</dbReference>
<evidence type="ECO:0000256" key="6">
    <source>
        <dbReference type="ARBA" id="ARBA00022777"/>
    </source>
</evidence>
<evidence type="ECO:0000256" key="3">
    <source>
        <dbReference type="ARBA" id="ARBA00022527"/>
    </source>
</evidence>
<evidence type="ECO:0000256" key="7">
    <source>
        <dbReference type="ARBA" id="ARBA00022840"/>
    </source>
</evidence>
<evidence type="ECO:0000256" key="4">
    <source>
        <dbReference type="ARBA" id="ARBA00022679"/>
    </source>
</evidence>
<evidence type="ECO:0000256" key="5">
    <source>
        <dbReference type="ARBA" id="ARBA00022741"/>
    </source>
</evidence>
<sequence length="194" mass="21677">MKSKNTTGGERQFLKVMKMITIAEHQNLLKLIGICITPTERLLVYPYMANGSVASLLRNQGPSQPLLDCPIRRQIALGSAKGLSYLHEHCNPRIIHCDVKAANIFLDDNFEAFVGDFAVSKLINYKDSHIISTVHGTIGHIAPEYLSNGRCSEKIDVYAYGIMLLELITGQKAFDLSRLSNEDDNVMLLDWGLR</sequence>
<evidence type="ECO:0000259" key="10">
    <source>
        <dbReference type="PROSITE" id="PS50011"/>
    </source>
</evidence>
<comment type="catalytic activity">
    <reaction evidence="9">
        <text>L-seryl-[protein] + ATP = O-phospho-L-seryl-[protein] + ADP + H(+)</text>
        <dbReference type="Rhea" id="RHEA:17989"/>
        <dbReference type="Rhea" id="RHEA-COMP:9863"/>
        <dbReference type="Rhea" id="RHEA-COMP:11604"/>
        <dbReference type="ChEBI" id="CHEBI:15378"/>
        <dbReference type="ChEBI" id="CHEBI:29999"/>
        <dbReference type="ChEBI" id="CHEBI:30616"/>
        <dbReference type="ChEBI" id="CHEBI:83421"/>
        <dbReference type="ChEBI" id="CHEBI:456216"/>
        <dbReference type="EC" id="2.7.11.1"/>
    </reaction>
</comment>
<evidence type="ECO:0000313" key="11">
    <source>
        <dbReference type="EMBL" id="KAJ9180786.1"/>
    </source>
</evidence>
<evidence type="ECO:0000256" key="1">
    <source>
        <dbReference type="ARBA" id="ARBA00004479"/>
    </source>
</evidence>
<keyword evidence="5" id="KW-0547">Nucleotide-binding</keyword>
<dbReference type="PROSITE" id="PS00108">
    <property type="entry name" value="PROTEIN_KINASE_ST"/>
    <property type="match status" value="1"/>
</dbReference>
<accession>A0ABQ9MNX3</accession>
<dbReference type="InterPro" id="IPR051824">
    <property type="entry name" value="LRR_Rcpt-Like_S/T_Kinase"/>
</dbReference>
<dbReference type="Proteomes" id="UP001174677">
    <property type="component" value="Chromosome 5"/>
</dbReference>
<evidence type="ECO:0000256" key="8">
    <source>
        <dbReference type="ARBA" id="ARBA00047899"/>
    </source>
</evidence>
<comment type="subcellular location">
    <subcellularLocation>
        <location evidence="1">Membrane</location>
        <topology evidence="1">Single-pass type I membrane protein</topology>
    </subcellularLocation>
</comment>
<protein>
    <recommendedName>
        <fullName evidence="2">non-specific serine/threonine protein kinase</fullName>
        <ecNumber evidence="2">2.7.11.1</ecNumber>
    </recommendedName>
</protein>
<dbReference type="InterPro" id="IPR000719">
    <property type="entry name" value="Prot_kinase_dom"/>
</dbReference>
<comment type="catalytic activity">
    <reaction evidence="8">
        <text>L-threonyl-[protein] + ATP = O-phospho-L-threonyl-[protein] + ADP + H(+)</text>
        <dbReference type="Rhea" id="RHEA:46608"/>
        <dbReference type="Rhea" id="RHEA-COMP:11060"/>
        <dbReference type="Rhea" id="RHEA-COMP:11605"/>
        <dbReference type="ChEBI" id="CHEBI:15378"/>
        <dbReference type="ChEBI" id="CHEBI:30013"/>
        <dbReference type="ChEBI" id="CHEBI:30616"/>
        <dbReference type="ChEBI" id="CHEBI:61977"/>
        <dbReference type="ChEBI" id="CHEBI:456216"/>
        <dbReference type="EC" id="2.7.11.1"/>
    </reaction>
</comment>
<reference evidence="11" key="1">
    <citation type="journal article" date="2023" name="Plant Biotechnol. J.">
        <title>Chromosome-level wild Hevea brasiliensis genome provides new tools for genomic-assisted breeding and valuable loci to elevate rubber yield.</title>
        <authorList>
            <person name="Cheng H."/>
            <person name="Song X."/>
            <person name="Hu Y."/>
            <person name="Wu T."/>
            <person name="Yang Q."/>
            <person name="An Z."/>
            <person name="Feng S."/>
            <person name="Deng Z."/>
            <person name="Wu W."/>
            <person name="Zeng X."/>
            <person name="Tu M."/>
            <person name="Wang X."/>
            <person name="Huang H."/>
        </authorList>
    </citation>
    <scope>NUCLEOTIDE SEQUENCE</scope>
    <source>
        <strain evidence="11">MT/VB/25A 57/8</strain>
    </source>
</reference>
<keyword evidence="6" id="KW-0418">Kinase</keyword>
<keyword evidence="3" id="KW-0723">Serine/threonine-protein kinase</keyword>
<evidence type="ECO:0000313" key="12">
    <source>
        <dbReference type="Proteomes" id="UP001174677"/>
    </source>
</evidence>
<proteinExistence type="predicted"/>
<dbReference type="PROSITE" id="PS50011">
    <property type="entry name" value="PROTEIN_KINASE_DOM"/>
    <property type="match status" value="1"/>
</dbReference>
<dbReference type="PANTHER" id="PTHR48006:SF102">
    <property type="entry name" value="LEUCINE-RICH REPEAT-CONTAINING PROTEIN DDB_G0281931-RELATED"/>
    <property type="match status" value="1"/>
</dbReference>
<keyword evidence="12" id="KW-1185">Reference proteome</keyword>
<feature type="domain" description="Protein kinase" evidence="10">
    <location>
        <begin position="1"/>
        <end position="194"/>
    </location>
</feature>
<dbReference type="Gene3D" id="3.30.200.20">
    <property type="entry name" value="Phosphorylase Kinase, domain 1"/>
    <property type="match status" value="1"/>
</dbReference>
<evidence type="ECO:0000256" key="9">
    <source>
        <dbReference type="ARBA" id="ARBA00048679"/>
    </source>
</evidence>
<name>A0ABQ9MNX3_HEVBR</name>
<keyword evidence="4" id="KW-0808">Transferase</keyword>